<comment type="similarity">
    <text evidence="1">Belongs to the PPR family. PCMP-H subfamily.</text>
</comment>
<keyword evidence="4" id="KW-1185">Reference proteome</keyword>
<dbReference type="GO" id="GO:0008270">
    <property type="term" value="F:zinc ion binding"/>
    <property type="evidence" value="ECO:0007669"/>
    <property type="project" value="InterPro"/>
</dbReference>
<dbReference type="EMBL" id="BSYR01000010">
    <property type="protein sequence ID" value="GMI72960.1"/>
    <property type="molecule type" value="Genomic_DNA"/>
</dbReference>
<accession>A0A9W7H8N1</accession>
<proteinExistence type="inferred from homology"/>
<sequence length="119" mass="13992">MGEKSHPEIEMIERTWDEILQKIRLAGYAGNTSDAFFDIDEEEKESVLHRHSEKLAIAYGIMRTKAPTVIRIVKNLRVCEDCHHATKLISKVFGRELIVRDRNRFHHFREGSCSCMDYW</sequence>
<reference evidence="3" key="1">
    <citation type="submission" date="2023-05" db="EMBL/GenBank/DDBJ databases">
        <title>Genome and transcriptome analyses reveal genes involved in the formation of fine ridges on petal epidermal cells in Hibiscus trionum.</title>
        <authorList>
            <person name="Koshimizu S."/>
            <person name="Masuda S."/>
            <person name="Ishii T."/>
            <person name="Shirasu K."/>
            <person name="Hoshino A."/>
            <person name="Arita M."/>
        </authorList>
    </citation>
    <scope>NUCLEOTIDE SEQUENCE</scope>
    <source>
        <strain evidence="3">Hamamatsu line</strain>
    </source>
</reference>
<evidence type="ECO:0000313" key="3">
    <source>
        <dbReference type="EMBL" id="GMI72960.1"/>
    </source>
</evidence>
<feature type="domain" description="DYW" evidence="2">
    <location>
        <begin position="27"/>
        <end position="119"/>
    </location>
</feature>
<dbReference type="AlphaFoldDB" id="A0A9W7H8N1"/>
<name>A0A9W7H8N1_HIBTR</name>
<dbReference type="Pfam" id="PF14432">
    <property type="entry name" value="DYW_deaminase"/>
    <property type="match status" value="1"/>
</dbReference>
<evidence type="ECO:0000259" key="2">
    <source>
        <dbReference type="Pfam" id="PF14432"/>
    </source>
</evidence>
<protein>
    <recommendedName>
        <fullName evidence="2">DYW domain-containing protein</fullName>
    </recommendedName>
</protein>
<evidence type="ECO:0000313" key="4">
    <source>
        <dbReference type="Proteomes" id="UP001165190"/>
    </source>
</evidence>
<gene>
    <name evidence="3" type="ORF">HRI_000965300</name>
</gene>
<dbReference type="Proteomes" id="UP001165190">
    <property type="component" value="Unassembled WGS sequence"/>
</dbReference>
<dbReference type="OrthoDB" id="185373at2759"/>
<organism evidence="3 4">
    <name type="scientific">Hibiscus trionum</name>
    <name type="common">Flower of an hour</name>
    <dbReference type="NCBI Taxonomy" id="183268"/>
    <lineage>
        <taxon>Eukaryota</taxon>
        <taxon>Viridiplantae</taxon>
        <taxon>Streptophyta</taxon>
        <taxon>Embryophyta</taxon>
        <taxon>Tracheophyta</taxon>
        <taxon>Spermatophyta</taxon>
        <taxon>Magnoliopsida</taxon>
        <taxon>eudicotyledons</taxon>
        <taxon>Gunneridae</taxon>
        <taxon>Pentapetalae</taxon>
        <taxon>rosids</taxon>
        <taxon>malvids</taxon>
        <taxon>Malvales</taxon>
        <taxon>Malvaceae</taxon>
        <taxon>Malvoideae</taxon>
        <taxon>Hibiscus</taxon>
    </lineage>
</organism>
<dbReference type="InterPro" id="IPR032867">
    <property type="entry name" value="DYW_dom"/>
</dbReference>
<evidence type="ECO:0000256" key="1">
    <source>
        <dbReference type="ARBA" id="ARBA00006643"/>
    </source>
</evidence>
<comment type="caution">
    <text evidence="3">The sequence shown here is derived from an EMBL/GenBank/DDBJ whole genome shotgun (WGS) entry which is preliminary data.</text>
</comment>